<dbReference type="InterPro" id="IPR012318">
    <property type="entry name" value="HTH_CRP"/>
</dbReference>
<dbReference type="Pfam" id="PF13545">
    <property type="entry name" value="HTH_Crp_2"/>
    <property type="match status" value="1"/>
</dbReference>
<dbReference type="PANTHER" id="PTHR30595:SF6">
    <property type="entry name" value="SCHLAFEN ALBA-2 DOMAIN-CONTAINING PROTEIN"/>
    <property type="match status" value="1"/>
</dbReference>
<dbReference type="InterPro" id="IPR036388">
    <property type="entry name" value="WH-like_DNA-bd_sf"/>
</dbReference>
<dbReference type="InterPro" id="IPR036390">
    <property type="entry name" value="WH_DNA-bd_sf"/>
</dbReference>
<dbReference type="EMBL" id="CP019605">
    <property type="protein sequence ID" value="AQP43567.1"/>
    <property type="molecule type" value="Genomic_DNA"/>
</dbReference>
<dbReference type="STRING" id="1610493.RPIT_00970"/>
<name>A0A1Q2CBT8_9ACTN</name>
<accession>A0A1Q2CBT8</accession>
<dbReference type="GO" id="GO:0003677">
    <property type="term" value="F:DNA binding"/>
    <property type="evidence" value="ECO:0007669"/>
    <property type="project" value="InterPro"/>
</dbReference>
<dbReference type="Gene3D" id="1.10.10.10">
    <property type="entry name" value="Winged helix-like DNA-binding domain superfamily/Winged helix DNA-binding domain"/>
    <property type="match status" value="1"/>
</dbReference>
<dbReference type="AlphaFoldDB" id="A0A1Q2CBT8"/>
<dbReference type="OrthoDB" id="9805115at2"/>
<proteinExistence type="predicted"/>
<feature type="domain" description="HTH crp-type" evidence="1">
    <location>
        <begin position="90"/>
        <end position="121"/>
    </location>
</feature>
<dbReference type="RefSeq" id="WP_077339675.1">
    <property type="nucleotide sequence ID" value="NZ_CP019605.1"/>
</dbReference>
<dbReference type="SUPFAM" id="SSF46785">
    <property type="entry name" value="Winged helix' DNA-binding domain"/>
    <property type="match status" value="1"/>
</dbReference>
<dbReference type="Gene3D" id="3.30.565.60">
    <property type="match status" value="1"/>
</dbReference>
<dbReference type="Proteomes" id="UP000188324">
    <property type="component" value="Chromosome"/>
</dbReference>
<gene>
    <name evidence="2" type="ORF">RPIT_00970</name>
</gene>
<evidence type="ECO:0000259" key="1">
    <source>
        <dbReference type="Pfam" id="PF13545"/>
    </source>
</evidence>
<protein>
    <recommendedName>
        <fullName evidence="1">HTH crp-type domain-containing protein</fullName>
    </recommendedName>
</protein>
<dbReference type="Pfam" id="PF13749">
    <property type="entry name" value="HATPase_c_4"/>
    <property type="match status" value="1"/>
</dbReference>
<dbReference type="GO" id="GO:0006355">
    <property type="term" value="P:regulation of DNA-templated transcription"/>
    <property type="evidence" value="ECO:0007669"/>
    <property type="project" value="InterPro"/>
</dbReference>
<dbReference type="PANTHER" id="PTHR30595">
    <property type="entry name" value="GLPR-RELATED TRANSCRIPTIONAL REPRESSOR"/>
    <property type="match status" value="1"/>
</dbReference>
<sequence length="135" mass="14839">MPLYARNPRIARVCADLGITRELGEGIRRLFSEMRERGLADPIYEQTSSSVKLTLIAVDALPAEVTARLTSSARAILTVLRLHQRPKGTGELADLSGVTRMTATRALAALEEEGIVTWRGNSKRDPRATWVLGQL</sequence>
<dbReference type="InterPro" id="IPR038475">
    <property type="entry name" value="RecG_C_sf"/>
</dbReference>
<evidence type="ECO:0000313" key="3">
    <source>
        <dbReference type="Proteomes" id="UP000188324"/>
    </source>
</evidence>
<reference evidence="2 3" key="1">
    <citation type="journal article" date="2016" name="Int. J. Syst. Evol. Microbiol.">
        <title>Tessaracoccus flavus sp. nov., isolated from the drainage system of a lindane-producing factory.</title>
        <authorList>
            <person name="Kumari R."/>
            <person name="Singh P."/>
            <person name="Schumann P."/>
            <person name="Lal R."/>
        </authorList>
    </citation>
    <scope>NUCLEOTIDE SEQUENCE [LARGE SCALE GENOMIC DNA]</scope>
    <source>
        <strain evidence="2 3">RP1T</strain>
    </source>
</reference>
<organism evidence="2 3">
    <name type="scientific">Tessaracoccus flavus</name>
    <dbReference type="NCBI Taxonomy" id="1610493"/>
    <lineage>
        <taxon>Bacteria</taxon>
        <taxon>Bacillati</taxon>
        <taxon>Actinomycetota</taxon>
        <taxon>Actinomycetes</taxon>
        <taxon>Propionibacteriales</taxon>
        <taxon>Propionibacteriaceae</taxon>
        <taxon>Tessaracoccus</taxon>
    </lineage>
</organism>
<dbReference type="KEGG" id="tfl:RPIT_00970"/>
<keyword evidence="3" id="KW-1185">Reference proteome</keyword>
<evidence type="ECO:0000313" key="2">
    <source>
        <dbReference type="EMBL" id="AQP43567.1"/>
    </source>
</evidence>